<dbReference type="GeneID" id="94428805"/>
<proteinExistence type="predicted"/>
<reference evidence="2 3" key="1">
    <citation type="journal article" date="2017" name="Int. J. Parasitol.">
        <title>The genome of the protozoan parasite Cystoisospora suis and a reverse vaccinology approach to identify vaccine candidates.</title>
        <authorList>
            <person name="Palmieri N."/>
            <person name="Shrestha A."/>
            <person name="Ruttkowski B."/>
            <person name="Beck T."/>
            <person name="Vogl C."/>
            <person name="Tomley F."/>
            <person name="Blake D.P."/>
            <person name="Joachim A."/>
        </authorList>
    </citation>
    <scope>NUCLEOTIDE SEQUENCE [LARGE SCALE GENOMIC DNA]</scope>
    <source>
        <strain evidence="2 3">Wien I</strain>
    </source>
</reference>
<feature type="compositionally biased region" description="Gly residues" evidence="1">
    <location>
        <begin position="107"/>
        <end position="124"/>
    </location>
</feature>
<dbReference type="Proteomes" id="UP000221165">
    <property type="component" value="Unassembled WGS sequence"/>
</dbReference>
<dbReference type="VEuPathDB" id="ToxoDB:CSUI_005418"/>
<sequence length="132" mass="13950">MAKLRWKSNSCTDRALGLIEVALKKVEEEVSAAGDENAKNGSAPRDQQKQHIPTMINDLLYPSCIAVAVSPNVGEGACFRGMQCAQYSVAGKVYNIAVIMKPEDLAPGGGRLNDVTGGGDAGGGADEEKRHY</sequence>
<comment type="caution">
    <text evidence="2">The sequence shown here is derived from an EMBL/GenBank/DDBJ whole genome shotgun (WGS) entry which is preliminary data.</text>
</comment>
<protein>
    <submittedName>
        <fullName evidence="2">Uncharacterized protein</fullName>
    </submittedName>
</protein>
<organism evidence="2 3">
    <name type="scientific">Cystoisospora suis</name>
    <dbReference type="NCBI Taxonomy" id="483139"/>
    <lineage>
        <taxon>Eukaryota</taxon>
        <taxon>Sar</taxon>
        <taxon>Alveolata</taxon>
        <taxon>Apicomplexa</taxon>
        <taxon>Conoidasida</taxon>
        <taxon>Coccidia</taxon>
        <taxon>Eucoccidiorida</taxon>
        <taxon>Eimeriorina</taxon>
        <taxon>Sarcocystidae</taxon>
        <taxon>Cystoisospora</taxon>
    </lineage>
</organism>
<gene>
    <name evidence="2" type="ORF">CSUI_005418</name>
</gene>
<feature type="region of interest" description="Disordered" evidence="1">
    <location>
        <begin position="31"/>
        <end position="50"/>
    </location>
</feature>
<dbReference type="OrthoDB" id="328574at2759"/>
<dbReference type="RefSeq" id="XP_067922431.1">
    <property type="nucleotide sequence ID" value="XM_068065594.1"/>
</dbReference>
<evidence type="ECO:0000256" key="1">
    <source>
        <dbReference type="SAM" id="MobiDB-lite"/>
    </source>
</evidence>
<feature type="region of interest" description="Disordered" evidence="1">
    <location>
        <begin position="106"/>
        <end position="132"/>
    </location>
</feature>
<dbReference type="AlphaFoldDB" id="A0A2C6KXK1"/>
<evidence type="ECO:0000313" key="2">
    <source>
        <dbReference type="EMBL" id="PHJ20745.1"/>
    </source>
</evidence>
<keyword evidence="3" id="KW-1185">Reference proteome</keyword>
<dbReference type="EMBL" id="MIGC01002624">
    <property type="protein sequence ID" value="PHJ20745.1"/>
    <property type="molecule type" value="Genomic_DNA"/>
</dbReference>
<accession>A0A2C6KXK1</accession>
<evidence type="ECO:0000313" key="3">
    <source>
        <dbReference type="Proteomes" id="UP000221165"/>
    </source>
</evidence>
<name>A0A2C6KXK1_9APIC</name>